<dbReference type="SUPFAM" id="SSF55874">
    <property type="entry name" value="ATPase domain of HSP90 chaperone/DNA topoisomerase II/histidine kinase"/>
    <property type="match status" value="1"/>
</dbReference>
<dbReference type="CDD" id="cd16917">
    <property type="entry name" value="HATPase_UhpB-NarQ-NarX-like"/>
    <property type="match status" value="1"/>
</dbReference>
<keyword evidence="16" id="KW-0472">Membrane</keyword>
<dbReference type="EMBL" id="SDIF01000084">
    <property type="protein sequence ID" value="RXS63320.1"/>
    <property type="molecule type" value="Genomic_DNA"/>
</dbReference>
<dbReference type="Gene3D" id="1.20.5.1930">
    <property type="match status" value="1"/>
</dbReference>
<keyword evidence="11" id="KW-0902">Two-component regulatory system</keyword>
<comment type="caution">
    <text evidence="19">The sequence shown here is derived from an EMBL/GenBank/DDBJ whole genome shotgun (WGS) entry which is preliminary data.</text>
</comment>
<keyword evidence="6" id="KW-0004">4Fe-4S</keyword>
<evidence type="ECO:0000256" key="2">
    <source>
        <dbReference type="ARBA" id="ARBA00001966"/>
    </source>
</evidence>
<dbReference type="InterPro" id="IPR004358">
    <property type="entry name" value="Sig_transdc_His_kin-like_C"/>
</dbReference>
<keyword evidence="16" id="KW-0812">Transmembrane</keyword>
<feature type="transmembrane region" description="Helical" evidence="16">
    <location>
        <begin position="33"/>
        <end position="53"/>
    </location>
</feature>
<dbReference type="AlphaFoldDB" id="A0A4Q1QZJ9"/>
<dbReference type="GO" id="GO:0051539">
    <property type="term" value="F:4 iron, 4 sulfur cluster binding"/>
    <property type="evidence" value="ECO:0007669"/>
    <property type="project" value="UniProtKB-KW"/>
</dbReference>
<dbReference type="GO" id="GO:0016020">
    <property type="term" value="C:membrane"/>
    <property type="evidence" value="ECO:0007669"/>
    <property type="project" value="InterPro"/>
</dbReference>
<dbReference type="GO" id="GO:0000155">
    <property type="term" value="F:phosphorelay sensor kinase activity"/>
    <property type="evidence" value="ECO:0007669"/>
    <property type="project" value="InterPro"/>
</dbReference>
<dbReference type="InterPro" id="IPR036890">
    <property type="entry name" value="HATPase_C_sf"/>
</dbReference>
<evidence type="ECO:0000256" key="16">
    <source>
        <dbReference type="SAM" id="Phobius"/>
    </source>
</evidence>
<feature type="compositionally biased region" description="Basic and acidic residues" evidence="15">
    <location>
        <begin position="423"/>
        <end position="451"/>
    </location>
</feature>
<dbReference type="Pfam" id="PF07730">
    <property type="entry name" value="HisKA_3"/>
    <property type="match status" value="1"/>
</dbReference>
<dbReference type="PANTHER" id="PTHR24421">
    <property type="entry name" value="NITRATE/NITRITE SENSOR PROTEIN NARX-RELATED"/>
    <property type="match status" value="1"/>
</dbReference>
<evidence type="ECO:0000313" key="19">
    <source>
        <dbReference type="EMBL" id="RXS63320.1"/>
    </source>
</evidence>
<dbReference type="Proteomes" id="UP000289482">
    <property type="component" value="Unassembled WGS sequence"/>
</dbReference>
<keyword evidence="9 19" id="KW-0418">Kinase</keyword>
<gene>
    <name evidence="19" type="ORF">EST54_24275</name>
</gene>
<protein>
    <recommendedName>
        <fullName evidence="5">Oxygen sensor histidine kinase NreB</fullName>
        <ecNumber evidence="4">2.7.13.3</ecNumber>
    </recommendedName>
    <alternativeName>
        <fullName evidence="14">Nitrogen regulation protein B</fullName>
    </alternativeName>
</protein>
<dbReference type="GO" id="GO:0005737">
    <property type="term" value="C:cytoplasm"/>
    <property type="evidence" value="ECO:0007669"/>
    <property type="project" value="UniProtKB-SubCell"/>
</dbReference>
<evidence type="ECO:0000259" key="18">
    <source>
        <dbReference type="Pfam" id="PF07730"/>
    </source>
</evidence>
<evidence type="ECO:0000256" key="8">
    <source>
        <dbReference type="ARBA" id="ARBA00022679"/>
    </source>
</evidence>
<comment type="function">
    <text evidence="13">Member of the two-component regulatory system NreB/NreC involved in the control of dissimilatory nitrate/nitrite reduction in response to oxygen. NreB functions as a direct oxygen sensor histidine kinase which is autophosphorylated, in the absence of oxygen, probably at the conserved histidine residue, and transfers its phosphate group probably to a conserved aspartate residue of NreC. NreB/NreC activates the expression of the nitrate (narGHJI) and nitrite (nir) reductase operons, as well as the putative nitrate transporter gene narT.</text>
</comment>
<evidence type="ECO:0000256" key="6">
    <source>
        <dbReference type="ARBA" id="ARBA00022485"/>
    </source>
</evidence>
<dbReference type="PRINTS" id="PR00344">
    <property type="entry name" value="BCTRLSENSOR"/>
</dbReference>
<keyword evidence="16" id="KW-1133">Transmembrane helix</keyword>
<feature type="transmembrane region" description="Helical" evidence="16">
    <location>
        <begin position="7"/>
        <end position="27"/>
    </location>
</feature>
<comment type="cofactor">
    <cofactor evidence="2">
        <name>[4Fe-4S] cluster</name>
        <dbReference type="ChEBI" id="CHEBI:49883"/>
    </cofactor>
</comment>
<evidence type="ECO:0000256" key="12">
    <source>
        <dbReference type="ARBA" id="ARBA00023014"/>
    </source>
</evidence>
<evidence type="ECO:0000256" key="13">
    <source>
        <dbReference type="ARBA" id="ARBA00024827"/>
    </source>
</evidence>
<accession>A0A4Q1QZJ9</accession>
<evidence type="ECO:0000256" key="9">
    <source>
        <dbReference type="ARBA" id="ARBA00022777"/>
    </source>
</evidence>
<evidence type="ECO:0000256" key="15">
    <source>
        <dbReference type="SAM" id="MobiDB-lite"/>
    </source>
</evidence>
<feature type="region of interest" description="Disordered" evidence="15">
    <location>
        <begin position="415"/>
        <end position="468"/>
    </location>
</feature>
<comment type="catalytic activity">
    <reaction evidence="1">
        <text>ATP + protein L-histidine = ADP + protein N-phospho-L-histidine.</text>
        <dbReference type="EC" id="2.7.13.3"/>
    </reaction>
</comment>
<keyword evidence="6" id="KW-0479">Metal-binding</keyword>
<comment type="subcellular location">
    <subcellularLocation>
        <location evidence="3">Cytoplasm</location>
    </subcellularLocation>
</comment>
<keyword evidence="10" id="KW-0408">Iron</keyword>
<evidence type="ECO:0000256" key="10">
    <source>
        <dbReference type="ARBA" id="ARBA00023004"/>
    </source>
</evidence>
<reference evidence="19 20" key="1">
    <citation type="submission" date="2019-01" db="EMBL/GenBank/DDBJ databases">
        <title>Draft genome sequences of the type strain Streptomyces sioyaensis DSM 40032 and its novel strain, TM32, a thermotolerant antibiotics-producing actinobacterium.</title>
        <authorList>
            <person name="Nakaew N."/>
            <person name="Lumyong S."/>
            <person name="Sloan W.T."/>
            <person name="Sungthong R."/>
        </authorList>
    </citation>
    <scope>NUCLEOTIDE SEQUENCE [LARGE SCALE GENOMIC DNA]</scope>
    <source>
        <strain evidence="19 20">DSM 40032</strain>
    </source>
</reference>
<evidence type="ECO:0000256" key="14">
    <source>
        <dbReference type="ARBA" id="ARBA00030800"/>
    </source>
</evidence>
<keyword evidence="12" id="KW-0411">Iron-sulfur</keyword>
<evidence type="ECO:0000256" key="7">
    <source>
        <dbReference type="ARBA" id="ARBA00022490"/>
    </source>
</evidence>
<evidence type="ECO:0000256" key="3">
    <source>
        <dbReference type="ARBA" id="ARBA00004496"/>
    </source>
</evidence>
<keyword evidence="7" id="KW-0963">Cytoplasm</keyword>
<feature type="transmembrane region" description="Helical" evidence="16">
    <location>
        <begin position="130"/>
        <end position="152"/>
    </location>
</feature>
<evidence type="ECO:0000256" key="1">
    <source>
        <dbReference type="ARBA" id="ARBA00000085"/>
    </source>
</evidence>
<organism evidence="19 20">
    <name type="scientific">Streptomyces sioyaensis</name>
    <dbReference type="NCBI Taxonomy" id="67364"/>
    <lineage>
        <taxon>Bacteria</taxon>
        <taxon>Bacillati</taxon>
        <taxon>Actinomycetota</taxon>
        <taxon>Actinomycetes</taxon>
        <taxon>Kitasatosporales</taxon>
        <taxon>Streptomycetaceae</taxon>
        <taxon>Streptomyces</taxon>
    </lineage>
</organism>
<dbReference type="Pfam" id="PF02518">
    <property type="entry name" value="HATPase_c"/>
    <property type="match status" value="1"/>
</dbReference>
<keyword evidence="8" id="KW-0808">Transferase</keyword>
<evidence type="ECO:0000256" key="11">
    <source>
        <dbReference type="ARBA" id="ARBA00023012"/>
    </source>
</evidence>
<feature type="domain" description="Signal transduction histidine kinase subgroup 3 dimerisation and phosphoacceptor" evidence="18">
    <location>
        <begin position="188"/>
        <end position="253"/>
    </location>
</feature>
<dbReference type="GO" id="GO:0046983">
    <property type="term" value="F:protein dimerization activity"/>
    <property type="evidence" value="ECO:0007669"/>
    <property type="project" value="InterPro"/>
</dbReference>
<feature type="compositionally biased region" description="Low complexity" evidence="15">
    <location>
        <begin position="452"/>
        <end position="462"/>
    </location>
</feature>
<dbReference type="Gene3D" id="3.30.565.10">
    <property type="entry name" value="Histidine kinase-like ATPase, C-terminal domain"/>
    <property type="match status" value="1"/>
</dbReference>
<evidence type="ECO:0000256" key="5">
    <source>
        <dbReference type="ARBA" id="ARBA00017322"/>
    </source>
</evidence>
<dbReference type="InterPro" id="IPR017205">
    <property type="entry name" value="Sig_transdc_His_kinase_ChrS"/>
</dbReference>
<feature type="region of interest" description="Disordered" evidence="15">
    <location>
        <begin position="349"/>
        <end position="379"/>
    </location>
</feature>
<dbReference type="InterPro" id="IPR003594">
    <property type="entry name" value="HATPase_dom"/>
</dbReference>
<proteinExistence type="predicted"/>
<feature type="transmembrane region" description="Helical" evidence="16">
    <location>
        <begin position="65"/>
        <end position="93"/>
    </location>
</feature>
<dbReference type="InterPro" id="IPR050482">
    <property type="entry name" value="Sensor_HK_TwoCompSys"/>
</dbReference>
<feature type="transmembrane region" description="Helical" evidence="16">
    <location>
        <begin position="99"/>
        <end position="121"/>
    </location>
</feature>
<dbReference type="PIRSF" id="PIRSF037434">
    <property type="entry name" value="STHK_ChrS"/>
    <property type="match status" value="1"/>
</dbReference>
<keyword evidence="20" id="KW-1185">Reference proteome</keyword>
<evidence type="ECO:0000256" key="4">
    <source>
        <dbReference type="ARBA" id="ARBA00012438"/>
    </source>
</evidence>
<sequence>MRWFGLWDSYFVICYLLTTGLVFTSAVPQGHRVVAIGALTLAVPWYAGIGRPLMRHRTSDRRNTVFAAGLFVLFGVAAAVDLMSAFALFALVPMLMMSLAARAAVVTAVLGNLVPVTVLLLQGGDAAGPLVLFVLLVSLLGIALSVLLGLWIKRVVRQNEEHAALIDELRQNRAQVARLSHQAGISAERERLAREIHDTLAQSLISIISLVQAVDAEVESAPVRAREHLALVGRVAKESLVEARAFVADRTPASLQESSLAQALRRQADGLTAQSGLLVRFAVEGVERPLPMAAGVVLLRAAQEAGANVRKHAEARTVDMVLRFGEGEVGLRVADDGRGFATADGEFSGAKGEFATAEERDGSGPSGSADEDDGGGFGLRGMAARVAETGGVLSVASERGAGTVVEVRIPLAGTVDDAAAGPDADRTDTDPTDTDRTDADPTDADRTDTDRAGALGKVLAGALGKGRR</sequence>
<name>A0A4Q1QZJ9_9ACTN</name>
<dbReference type="EC" id="2.7.13.3" evidence="4"/>
<evidence type="ECO:0000313" key="20">
    <source>
        <dbReference type="Proteomes" id="UP000289482"/>
    </source>
</evidence>
<feature type="domain" description="Histidine kinase/HSP90-like ATPase" evidence="17">
    <location>
        <begin position="298"/>
        <end position="412"/>
    </location>
</feature>
<dbReference type="InterPro" id="IPR011712">
    <property type="entry name" value="Sig_transdc_His_kin_sub3_dim/P"/>
</dbReference>
<evidence type="ECO:0000259" key="17">
    <source>
        <dbReference type="Pfam" id="PF02518"/>
    </source>
</evidence>